<proteinExistence type="predicted"/>
<dbReference type="PRINTS" id="PR00455">
    <property type="entry name" value="HTHTETR"/>
</dbReference>
<evidence type="ECO:0000259" key="3">
    <source>
        <dbReference type="PROSITE" id="PS50977"/>
    </source>
</evidence>
<sequence>MRRTKAEAEQTRQDILHTALQLFDEQGYTATTLVQIAKQVGLTRGAIYWHFKDKSDILRALGEYYLQPHIQKMAQALHHENSWQESCETLIVLFSHFHDPQRLRLVHLCHTQRGIAAENSDIYQMMQHYGNIWEKQLRELIERACAKAEIPDNTNQALALIQIGCTLSGLIDLFVKPLAITPQEISRYAPHILRQTFANIAAGQCCEPCL</sequence>
<protein>
    <submittedName>
        <fullName evidence="4">Potential acrAB operon repressor</fullName>
    </submittedName>
</protein>
<dbReference type="Pfam" id="PF00440">
    <property type="entry name" value="TetR_N"/>
    <property type="match status" value="1"/>
</dbReference>
<dbReference type="InterPro" id="IPR023772">
    <property type="entry name" value="DNA-bd_HTH_TetR-type_CS"/>
</dbReference>
<dbReference type="OrthoDB" id="5816932at2"/>
<dbReference type="GO" id="GO:0003677">
    <property type="term" value="F:DNA binding"/>
    <property type="evidence" value="ECO:0007669"/>
    <property type="project" value="UniProtKB-UniRule"/>
</dbReference>
<organism evidence="4 5">
    <name type="scientific">Suttonella indologenes</name>
    <dbReference type="NCBI Taxonomy" id="13276"/>
    <lineage>
        <taxon>Bacteria</taxon>
        <taxon>Pseudomonadati</taxon>
        <taxon>Pseudomonadota</taxon>
        <taxon>Gammaproteobacteria</taxon>
        <taxon>Cardiobacteriales</taxon>
        <taxon>Cardiobacteriaceae</taxon>
        <taxon>Suttonella</taxon>
    </lineage>
</organism>
<dbReference type="Gene3D" id="1.10.357.10">
    <property type="entry name" value="Tetracycline Repressor, domain 2"/>
    <property type="match status" value="1"/>
</dbReference>
<gene>
    <name evidence="4" type="primary">acrR</name>
    <name evidence="4" type="ORF">NCTC10717_00601</name>
</gene>
<evidence type="ECO:0000256" key="2">
    <source>
        <dbReference type="PROSITE-ProRule" id="PRU00335"/>
    </source>
</evidence>
<dbReference type="SUPFAM" id="SSF48498">
    <property type="entry name" value="Tetracyclin repressor-like, C-terminal domain"/>
    <property type="match status" value="1"/>
</dbReference>
<dbReference type="SUPFAM" id="SSF46689">
    <property type="entry name" value="Homeodomain-like"/>
    <property type="match status" value="1"/>
</dbReference>
<accession>A0A380MKE4</accession>
<name>A0A380MKE4_9GAMM</name>
<keyword evidence="5" id="KW-1185">Reference proteome</keyword>
<dbReference type="InterPro" id="IPR036271">
    <property type="entry name" value="Tet_transcr_reg_TetR-rel_C_sf"/>
</dbReference>
<dbReference type="Proteomes" id="UP000254575">
    <property type="component" value="Unassembled WGS sequence"/>
</dbReference>
<evidence type="ECO:0000313" key="5">
    <source>
        <dbReference type="Proteomes" id="UP000254575"/>
    </source>
</evidence>
<feature type="domain" description="HTH tetR-type" evidence="3">
    <location>
        <begin position="9"/>
        <end position="69"/>
    </location>
</feature>
<evidence type="ECO:0000256" key="1">
    <source>
        <dbReference type="ARBA" id="ARBA00023125"/>
    </source>
</evidence>
<dbReference type="PANTHER" id="PTHR43479:SF11">
    <property type="entry name" value="ACREF_ENVCD OPERON REPRESSOR-RELATED"/>
    <property type="match status" value="1"/>
</dbReference>
<keyword evidence="1 2" id="KW-0238">DNA-binding</keyword>
<dbReference type="AlphaFoldDB" id="A0A380MKE4"/>
<evidence type="ECO:0000313" key="4">
    <source>
        <dbReference type="EMBL" id="SUO92530.1"/>
    </source>
</evidence>
<reference evidence="4 5" key="1">
    <citation type="submission" date="2018-06" db="EMBL/GenBank/DDBJ databases">
        <authorList>
            <consortium name="Pathogen Informatics"/>
            <person name="Doyle S."/>
        </authorList>
    </citation>
    <scope>NUCLEOTIDE SEQUENCE [LARGE SCALE GENOMIC DNA]</scope>
    <source>
        <strain evidence="4 5">NCTC10717</strain>
    </source>
</reference>
<dbReference type="PANTHER" id="PTHR43479">
    <property type="entry name" value="ACREF/ENVCD OPERON REPRESSOR-RELATED"/>
    <property type="match status" value="1"/>
</dbReference>
<dbReference type="PROSITE" id="PS01081">
    <property type="entry name" value="HTH_TETR_1"/>
    <property type="match status" value="1"/>
</dbReference>
<dbReference type="RefSeq" id="WP_115217880.1">
    <property type="nucleotide sequence ID" value="NZ_UHIA01000003.1"/>
</dbReference>
<dbReference type="PROSITE" id="PS50977">
    <property type="entry name" value="HTH_TETR_2"/>
    <property type="match status" value="1"/>
</dbReference>
<dbReference type="InterPro" id="IPR050624">
    <property type="entry name" value="HTH-type_Tx_Regulator"/>
</dbReference>
<dbReference type="InterPro" id="IPR001647">
    <property type="entry name" value="HTH_TetR"/>
</dbReference>
<feature type="DNA-binding region" description="H-T-H motif" evidence="2">
    <location>
        <begin position="32"/>
        <end position="51"/>
    </location>
</feature>
<dbReference type="EMBL" id="UHIA01000003">
    <property type="protein sequence ID" value="SUO92530.1"/>
    <property type="molecule type" value="Genomic_DNA"/>
</dbReference>
<dbReference type="InterPro" id="IPR009057">
    <property type="entry name" value="Homeodomain-like_sf"/>
</dbReference>